<accession>A9HRR9</accession>
<evidence type="ECO:0000256" key="1">
    <source>
        <dbReference type="SAM" id="MobiDB-lite"/>
    </source>
</evidence>
<gene>
    <name evidence="2" type="ordered locus">GDI3026</name>
</gene>
<organism evidence="2 3">
    <name type="scientific">Gluconacetobacter diazotrophicus (strain ATCC 49037 / DSM 5601 / CCUG 37298 / CIP 103539 / LMG 7603 / PAl5)</name>
    <dbReference type="NCBI Taxonomy" id="272568"/>
    <lineage>
        <taxon>Bacteria</taxon>
        <taxon>Pseudomonadati</taxon>
        <taxon>Pseudomonadota</taxon>
        <taxon>Alphaproteobacteria</taxon>
        <taxon>Acetobacterales</taxon>
        <taxon>Acetobacteraceae</taxon>
        <taxon>Gluconacetobacter</taxon>
    </lineage>
</organism>
<keyword evidence="3" id="KW-1185">Reference proteome</keyword>
<feature type="region of interest" description="Disordered" evidence="1">
    <location>
        <begin position="14"/>
        <end position="82"/>
    </location>
</feature>
<dbReference type="AlphaFoldDB" id="A9HRR9"/>
<evidence type="ECO:0000313" key="3">
    <source>
        <dbReference type="Proteomes" id="UP000001176"/>
    </source>
</evidence>
<dbReference type="EMBL" id="AM889285">
    <property type="protein sequence ID" value="CAP56969.1"/>
    <property type="molecule type" value="Genomic_DNA"/>
</dbReference>
<evidence type="ECO:0000313" key="2">
    <source>
        <dbReference type="EMBL" id="CAP56969.1"/>
    </source>
</evidence>
<feature type="compositionally biased region" description="Basic and acidic residues" evidence="1">
    <location>
        <begin position="47"/>
        <end position="62"/>
    </location>
</feature>
<protein>
    <submittedName>
        <fullName evidence="2">Uncharacterized protein</fullName>
    </submittedName>
</protein>
<reference evidence="2 3" key="1">
    <citation type="journal article" date="2009" name="BMC Genomics">
        <title>Complete genome sequence of the sugarcane nitrogen-fixing endophyte Gluconacetobacter diazotrophicus Pal5.</title>
        <authorList>
            <person name="Bertalan M."/>
            <person name="Albano R."/>
            <person name="Padua V."/>
            <person name="Rouws L."/>
            <person name="Rojas C."/>
            <person name="Hemerly A."/>
            <person name="Teixeira K."/>
            <person name="Schwab S."/>
            <person name="Araujo J."/>
            <person name="Oliveira A."/>
            <person name="Franca L."/>
            <person name="Magalhaes V."/>
            <person name="Alqueres S."/>
            <person name="Cardoso A."/>
            <person name="Almeida W."/>
            <person name="Loureiro M.M."/>
            <person name="Nogueira E."/>
            <person name="Cidade D."/>
            <person name="Oliveira D."/>
            <person name="Simao T."/>
            <person name="Macedo J."/>
            <person name="Valadao A."/>
            <person name="Dreschsel M."/>
            <person name="Freitas F."/>
            <person name="Vidal M."/>
            <person name="Guedes H."/>
            <person name="Rodrigues E."/>
            <person name="Meneses C."/>
            <person name="Brioso P."/>
            <person name="Pozzer L."/>
            <person name="Figueiredo D."/>
            <person name="Montano H."/>
            <person name="Junior J."/>
            <person name="Filho G."/>
            <person name="Flores V."/>
            <person name="Ferreira B."/>
            <person name="Branco A."/>
            <person name="Gonzalez P."/>
            <person name="Guillobel H."/>
            <person name="Lemos M."/>
            <person name="Seibel L."/>
            <person name="Macedo J."/>
            <person name="Alves-Ferreira M."/>
            <person name="Sachetto-Martins G."/>
            <person name="Coelho A."/>
            <person name="Santos E."/>
            <person name="Amaral G."/>
            <person name="Neves A."/>
            <person name="Pacheco A.B."/>
            <person name="Carvalho D."/>
            <person name="Lery L."/>
            <person name="Bisch P."/>
            <person name="Rossle S.C."/>
            <person name="Urmenyi T."/>
            <person name="Kruger W.V."/>
            <person name="Martins O."/>
            <person name="Baldani J.I."/>
            <person name="Ferreira P.C."/>
        </authorList>
    </citation>
    <scope>NUCLEOTIDE SEQUENCE [LARGE SCALE GENOMIC DNA]</scope>
    <source>
        <strain evidence="3">ATCC 49037 / DSM 5601 / CCUG 37298 / CIP 103539 / LMG 7603 / PAl5</strain>
    </source>
</reference>
<name>A9HRR9_GLUDA</name>
<dbReference type="KEGG" id="gdi:GDI3026"/>
<sequence>MNTLVKISLMRRLDLPVRTHRGQSPVRQNSVPPDRAAIPYRPWPHPNRPEPKGAPPLDDRPRLPSGQKNSGVAPVTVDPAGT</sequence>
<proteinExistence type="predicted"/>
<dbReference type="Proteomes" id="UP000001176">
    <property type="component" value="Chromosome"/>
</dbReference>